<dbReference type="InterPro" id="IPR019793">
    <property type="entry name" value="Peroxidases_heam-ligand_BS"/>
</dbReference>
<proteinExistence type="inferred from homology"/>
<evidence type="ECO:0000256" key="3">
    <source>
        <dbReference type="ARBA" id="ARBA00022723"/>
    </source>
</evidence>
<keyword evidence="4" id="KW-0560">Oxidoreductase</keyword>
<dbReference type="EMBL" id="HBFR01023745">
    <property type="protein sequence ID" value="CAD8889836.1"/>
    <property type="molecule type" value="Transcribed_RNA"/>
</dbReference>
<keyword evidence="5" id="KW-0408">Iron</keyword>
<evidence type="ECO:0000313" key="10">
    <source>
        <dbReference type="EMBL" id="CAD8889836.1"/>
    </source>
</evidence>
<feature type="compositionally biased region" description="Low complexity" evidence="7">
    <location>
        <begin position="582"/>
        <end position="591"/>
    </location>
</feature>
<organism evidence="10">
    <name type="scientific">Corethron hystrix</name>
    <dbReference type="NCBI Taxonomy" id="216773"/>
    <lineage>
        <taxon>Eukaryota</taxon>
        <taxon>Sar</taxon>
        <taxon>Stramenopiles</taxon>
        <taxon>Ochrophyta</taxon>
        <taxon>Bacillariophyta</taxon>
        <taxon>Coscinodiscophyceae</taxon>
        <taxon>Corethrophycidae</taxon>
        <taxon>Corethrales</taxon>
        <taxon>Corethraceae</taxon>
        <taxon>Corethron</taxon>
    </lineage>
</organism>
<dbReference type="InterPro" id="IPR002016">
    <property type="entry name" value="Haem_peroxidase"/>
</dbReference>
<feature type="compositionally biased region" description="Low complexity" evidence="7">
    <location>
        <begin position="367"/>
        <end position="392"/>
    </location>
</feature>
<gene>
    <name evidence="10" type="ORF">CHYS00102_LOCUS17041</name>
</gene>
<dbReference type="PROSITE" id="PS00436">
    <property type="entry name" value="PEROXIDASE_2"/>
    <property type="match status" value="1"/>
</dbReference>
<dbReference type="PRINTS" id="PR00458">
    <property type="entry name" value="PEROXIDASE"/>
</dbReference>
<dbReference type="GO" id="GO:0000302">
    <property type="term" value="P:response to reactive oxygen species"/>
    <property type="evidence" value="ECO:0007669"/>
    <property type="project" value="TreeGrafter"/>
</dbReference>
<evidence type="ECO:0000256" key="2">
    <source>
        <dbReference type="ARBA" id="ARBA00022617"/>
    </source>
</evidence>
<evidence type="ECO:0000256" key="8">
    <source>
        <dbReference type="SAM" id="SignalP"/>
    </source>
</evidence>
<keyword evidence="3" id="KW-0479">Metal-binding</keyword>
<reference evidence="10" key="1">
    <citation type="submission" date="2021-01" db="EMBL/GenBank/DDBJ databases">
        <authorList>
            <person name="Corre E."/>
            <person name="Pelletier E."/>
            <person name="Niang G."/>
            <person name="Scheremetjew M."/>
            <person name="Finn R."/>
            <person name="Kale V."/>
            <person name="Holt S."/>
            <person name="Cochrane G."/>
            <person name="Meng A."/>
            <person name="Brown T."/>
            <person name="Cohen L."/>
        </authorList>
    </citation>
    <scope>NUCLEOTIDE SEQUENCE</scope>
    <source>
        <strain evidence="10">308</strain>
    </source>
</reference>
<feature type="compositionally biased region" description="Low complexity" evidence="7">
    <location>
        <begin position="401"/>
        <end position="422"/>
    </location>
</feature>
<dbReference type="Gene3D" id="1.10.420.10">
    <property type="entry name" value="Peroxidase, domain 2"/>
    <property type="match status" value="1"/>
</dbReference>
<evidence type="ECO:0000259" key="9">
    <source>
        <dbReference type="PROSITE" id="PS50873"/>
    </source>
</evidence>
<evidence type="ECO:0000256" key="6">
    <source>
        <dbReference type="RuleBase" id="RU004241"/>
    </source>
</evidence>
<feature type="compositionally biased region" description="Polar residues" evidence="7">
    <location>
        <begin position="491"/>
        <end position="506"/>
    </location>
</feature>
<dbReference type="InterPro" id="IPR044831">
    <property type="entry name" value="Ccp1-like"/>
</dbReference>
<dbReference type="Gene3D" id="1.10.520.10">
    <property type="match status" value="1"/>
</dbReference>
<feature type="region of interest" description="Disordered" evidence="7">
    <location>
        <begin position="531"/>
        <end position="609"/>
    </location>
</feature>
<dbReference type="CDD" id="cd00314">
    <property type="entry name" value="plant_peroxidase_like"/>
    <property type="match status" value="1"/>
</dbReference>
<dbReference type="GO" id="GO:0020037">
    <property type="term" value="F:heme binding"/>
    <property type="evidence" value="ECO:0007669"/>
    <property type="project" value="InterPro"/>
</dbReference>
<dbReference type="GO" id="GO:0046872">
    <property type="term" value="F:metal ion binding"/>
    <property type="evidence" value="ECO:0007669"/>
    <property type="project" value="UniProtKB-KW"/>
</dbReference>
<keyword evidence="8" id="KW-0732">Signal</keyword>
<feature type="chain" id="PRO_5031227483" description="Plant heme peroxidase family profile domain-containing protein" evidence="8">
    <location>
        <begin position="19"/>
        <end position="793"/>
    </location>
</feature>
<evidence type="ECO:0000256" key="1">
    <source>
        <dbReference type="ARBA" id="ARBA00022559"/>
    </source>
</evidence>
<dbReference type="PROSITE" id="PS50873">
    <property type="entry name" value="PEROXIDASE_4"/>
    <property type="match status" value="1"/>
</dbReference>
<dbReference type="GO" id="GO:0042744">
    <property type="term" value="P:hydrogen peroxide catabolic process"/>
    <property type="evidence" value="ECO:0007669"/>
    <property type="project" value="TreeGrafter"/>
</dbReference>
<dbReference type="Pfam" id="PF00141">
    <property type="entry name" value="peroxidase"/>
    <property type="match status" value="1"/>
</dbReference>
<dbReference type="InterPro" id="IPR019794">
    <property type="entry name" value="Peroxidases_AS"/>
</dbReference>
<dbReference type="PROSITE" id="PS00435">
    <property type="entry name" value="PEROXIDASE_1"/>
    <property type="match status" value="1"/>
</dbReference>
<dbReference type="GO" id="GO:0034599">
    <property type="term" value="P:cellular response to oxidative stress"/>
    <property type="evidence" value="ECO:0007669"/>
    <property type="project" value="InterPro"/>
</dbReference>
<sequence>MQVLFLLLFAVVVRLIFGTFVSCEPSVQTKTITQVTQKSDSKRNLKASDLKTDVETIREEIRALIRTNRPLAPKFVRLAFHDCIGGCDGCVDMHTEPDNNGLDVPIQALTNIVARWKNDQLSRADIWALAAMVGAEMTQSQQEFRMDYVGRIDCEDTGNVCRDANRNVRPCRFDLGDAREMPGSNLLTHELLDFFSHNFGFTPQEVVALMGAHSIGTASRQNSGFDGPAGWDDTNDVLDVDYYRKLIGPGNSLNDLIDAPNWNQETIRNTGDIPDRVQWRRRKTNNVDIIGLNVDIALCRDMSGRTQASGSVSCRFKNNNRCPHAAATIFLAATYRNNQNLFLRDFESVFKKTIINGYEESDLTEVPLSSPSLSPSSSSTDEPTSSSTDEPTGFPSPFPSIKPSISSVPSISSQPSTIPSESHMPSSQCQDNILQHFFFPWSNGTPGTCITLFRSATQEQIRNRCKFVDLHSLPIKDYCSQTCGMCTSAPSLTRSVSPSDNPTTFPSHRPSKLPSTLPSFIPTIIPSTAPSSLPTIIPSTTPSSLPTTTPSTSPSFLPTITPSISPSGNPSKLPSPKPPTSPISFPTSNPSAVPSLSPTTQFKTSKPSLQCQDNSSTRFVFTWGNKGSCKKLFKNASTIKKIRNRCKIVDENGLIVKDHCTQTCGMCTNAPSLQPSIVCADTKKKFKFRWNQNSKCKNLFKGATQAQINTRCKFVDDGGLAVMKYCSKTCDSCTGCQDKSKKFKFSWNDSENSSCKKLFKTAENIDQINTRCNFMDERGFLVKDYCQFTCDTC</sequence>
<dbReference type="AlphaFoldDB" id="A0A7S1BLK1"/>
<dbReference type="InterPro" id="IPR010255">
    <property type="entry name" value="Haem_peroxidase_sf"/>
</dbReference>
<keyword evidence="1" id="KW-0575">Peroxidase</keyword>
<dbReference type="PANTHER" id="PTHR31356">
    <property type="entry name" value="THYLAKOID LUMENAL 29 KDA PROTEIN, CHLOROPLASTIC-RELATED"/>
    <property type="match status" value="1"/>
</dbReference>
<dbReference type="SUPFAM" id="SSF48113">
    <property type="entry name" value="Heme-dependent peroxidases"/>
    <property type="match status" value="1"/>
</dbReference>
<feature type="region of interest" description="Disordered" evidence="7">
    <location>
        <begin position="365"/>
        <end position="427"/>
    </location>
</feature>
<comment type="similarity">
    <text evidence="6">Belongs to the peroxidase family.</text>
</comment>
<feature type="region of interest" description="Disordered" evidence="7">
    <location>
        <begin position="491"/>
        <end position="517"/>
    </location>
</feature>
<protein>
    <recommendedName>
        <fullName evidence="9">Plant heme peroxidase family profile domain-containing protein</fullName>
    </recommendedName>
</protein>
<evidence type="ECO:0000256" key="5">
    <source>
        <dbReference type="ARBA" id="ARBA00023004"/>
    </source>
</evidence>
<feature type="signal peptide" evidence="8">
    <location>
        <begin position="1"/>
        <end position="18"/>
    </location>
</feature>
<feature type="compositionally biased region" description="Polar residues" evidence="7">
    <location>
        <begin position="592"/>
        <end position="609"/>
    </location>
</feature>
<dbReference type="GO" id="GO:0004601">
    <property type="term" value="F:peroxidase activity"/>
    <property type="evidence" value="ECO:0007669"/>
    <property type="project" value="UniProtKB-KW"/>
</dbReference>
<feature type="domain" description="Plant heme peroxidase family profile" evidence="9">
    <location>
        <begin position="55"/>
        <end position="218"/>
    </location>
</feature>
<keyword evidence="2" id="KW-0349">Heme</keyword>
<accession>A0A7S1BLK1</accession>
<name>A0A7S1BLK1_9STRA</name>
<feature type="compositionally biased region" description="Low complexity" evidence="7">
    <location>
        <begin position="531"/>
        <end position="572"/>
    </location>
</feature>
<evidence type="ECO:0000256" key="7">
    <source>
        <dbReference type="SAM" id="MobiDB-lite"/>
    </source>
</evidence>
<evidence type="ECO:0000256" key="4">
    <source>
        <dbReference type="ARBA" id="ARBA00023002"/>
    </source>
</evidence>
<dbReference type="PANTHER" id="PTHR31356:SF36">
    <property type="entry name" value="L-ASCORBATE PEROXIDASE 3"/>
    <property type="match status" value="1"/>
</dbReference>